<evidence type="ECO:0000313" key="4">
    <source>
        <dbReference type="EMBL" id="OLP82376.1"/>
    </source>
</evidence>
<accession>A0A1Q9CHM8</accession>
<protein>
    <submittedName>
        <fullName evidence="4">Uncharacterized protein</fullName>
    </submittedName>
</protein>
<gene>
    <name evidence="4" type="ORF">AK812_SmicGene36978</name>
</gene>
<dbReference type="AlphaFoldDB" id="A0A1Q9CHM8"/>
<dbReference type="OrthoDB" id="10396704at2759"/>
<proteinExistence type="predicted"/>
<feature type="coiled-coil region" evidence="1">
    <location>
        <begin position="425"/>
        <end position="453"/>
    </location>
</feature>
<name>A0A1Q9CHM8_SYMMI</name>
<keyword evidence="1" id="KW-0175">Coiled coil</keyword>
<feature type="region of interest" description="Disordered" evidence="2">
    <location>
        <begin position="76"/>
        <end position="97"/>
    </location>
</feature>
<sequence>MLGVSALQRSIILHSDALINNLRRFHFAVRAYDGFGCGDISNNKTVTFGDECTEDQLNPDYQHSLNFKVVGESFKSHASDVGPTQAAQVDKSGRERDGIDEEVKRQKAEAEDGDLPNQVEMKELGYLLPTPPGASSEGGFRRAGADYERNNLTAVWLREVTGKVYDDSIKALARLFTLSEEQQVKVDEVKDLWLAELRCTKHEPKLLDVLAQACERSVVLVLRVYPSATVMPPPKEIGALPEVLSGSLCFRGVEGPSDRQKQLLEYLPLLDLSQLKGPCNPTATGRLTSDTEVSNQAMQQTKTDAHLLFKVDVRGHSRKVLQLLIVPYSLTEQDIPGYQEMQAAIPTRQPVSESFVAKSVPNFVVGYRASQSSGRRRVGSAAMPERSEMEDLLDELESADNDKMKSLLRRLLLSKQSAIQTEQIRAETERTRAETERTRAEMAQRQLAEVQRTGLEKELLALRGELTARRMLERFFVYSQVNIDTLEEEQEAAEEEAEEEDDQNDEALRDPFQRPFLYLPEFHETAMSPDGKMPFCAEQGEKHCFTLDREELRNWKGNAKAMASIQTALCTNDVRGWGYVLDPEMTRYLPLYDMVGCAEGVGKKIMLRGIWDAELFNREGKMARVSADSRMRFRSPTLSPQKSREEKVTSLIPTIPVRTMEIPDPRNIYISITRAAGYCYFAGSSIEAAEMNEIVLADMPGFLWDLVREDAAGQGLWDVIRQRHDIPRAGALVIIFFLCILALAGLFQLANVKPAVSRTEIDEEESQITATEEAEKAAEAIRF</sequence>
<keyword evidence="3" id="KW-0472">Membrane</keyword>
<evidence type="ECO:0000313" key="5">
    <source>
        <dbReference type="Proteomes" id="UP000186817"/>
    </source>
</evidence>
<keyword evidence="3" id="KW-1133">Transmembrane helix</keyword>
<evidence type="ECO:0000256" key="3">
    <source>
        <dbReference type="SAM" id="Phobius"/>
    </source>
</evidence>
<evidence type="ECO:0000256" key="2">
    <source>
        <dbReference type="SAM" id="MobiDB-lite"/>
    </source>
</evidence>
<evidence type="ECO:0000256" key="1">
    <source>
        <dbReference type="SAM" id="Coils"/>
    </source>
</evidence>
<feature type="transmembrane region" description="Helical" evidence="3">
    <location>
        <begin position="729"/>
        <end position="750"/>
    </location>
</feature>
<keyword evidence="3" id="KW-0812">Transmembrane</keyword>
<feature type="region of interest" description="Disordered" evidence="2">
    <location>
        <begin position="487"/>
        <end position="507"/>
    </location>
</feature>
<dbReference type="Proteomes" id="UP000186817">
    <property type="component" value="Unassembled WGS sequence"/>
</dbReference>
<keyword evidence="5" id="KW-1185">Reference proteome</keyword>
<feature type="compositionally biased region" description="Acidic residues" evidence="2">
    <location>
        <begin position="487"/>
        <end position="505"/>
    </location>
</feature>
<comment type="caution">
    <text evidence="4">The sequence shown here is derived from an EMBL/GenBank/DDBJ whole genome shotgun (WGS) entry which is preliminary data.</text>
</comment>
<dbReference type="EMBL" id="LSRX01001199">
    <property type="protein sequence ID" value="OLP82376.1"/>
    <property type="molecule type" value="Genomic_DNA"/>
</dbReference>
<organism evidence="4 5">
    <name type="scientific">Symbiodinium microadriaticum</name>
    <name type="common">Dinoflagellate</name>
    <name type="synonym">Zooxanthella microadriatica</name>
    <dbReference type="NCBI Taxonomy" id="2951"/>
    <lineage>
        <taxon>Eukaryota</taxon>
        <taxon>Sar</taxon>
        <taxon>Alveolata</taxon>
        <taxon>Dinophyceae</taxon>
        <taxon>Suessiales</taxon>
        <taxon>Symbiodiniaceae</taxon>
        <taxon>Symbiodinium</taxon>
    </lineage>
</organism>
<reference evidence="4 5" key="1">
    <citation type="submission" date="2016-02" db="EMBL/GenBank/DDBJ databases">
        <title>Genome analysis of coral dinoflagellate symbionts highlights evolutionary adaptations to a symbiotic lifestyle.</title>
        <authorList>
            <person name="Aranda M."/>
            <person name="Li Y."/>
            <person name="Liew Y.J."/>
            <person name="Baumgarten S."/>
            <person name="Simakov O."/>
            <person name="Wilson M."/>
            <person name="Piel J."/>
            <person name="Ashoor H."/>
            <person name="Bougouffa S."/>
            <person name="Bajic V.B."/>
            <person name="Ryu T."/>
            <person name="Ravasi T."/>
            <person name="Bayer T."/>
            <person name="Micklem G."/>
            <person name="Kim H."/>
            <person name="Bhak J."/>
            <person name="Lajeunesse T.C."/>
            <person name="Voolstra C.R."/>
        </authorList>
    </citation>
    <scope>NUCLEOTIDE SEQUENCE [LARGE SCALE GENOMIC DNA]</scope>
    <source>
        <strain evidence="4 5">CCMP2467</strain>
    </source>
</reference>